<feature type="transmembrane region" description="Helical" evidence="1">
    <location>
        <begin position="451"/>
        <end position="470"/>
    </location>
</feature>
<gene>
    <name evidence="2" type="ORF">CUJ83_03330</name>
</gene>
<feature type="transmembrane region" description="Helical" evidence="1">
    <location>
        <begin position="116"/>
        <end position="138"/>
    </location>
</feature>
<dbReference type="RefSeq" id="WP_230740592.1">
    <property type="nucleotide sequence ID" value="NZ_PGCK01000002.1"/>
</dbReference>
<evidence type="ECO:0000256" key="1">
    <source>
        <dbReference type="SAM" id="Phobius"/>
    </source>
</evidence>
<proteinExistence type="predicted"/>
<evidence type="ECO:0000313" key="2">
    <source>
        <dbReference type="EMBL" id="MCD1294026.1"/>
    </source>
</evidence>
<dbReference type="AlphaFoldDB" id="A0AAP2W6F0"/>
<feature type="transmembrane region" description="Helical" evidence="1">
    <location>
        <begin position="58"/>
        <end position="78"/>
    </location>
</feature>
<sequence length="484" mass="53994">MSVKTDLFMLFIKEEYRAQSSMFRSSFLMYPLFSLVLSAIMGLMLLPMRAALSTFELVTLAHAGIFIAGMFVGGFAMFQDQILERRMGGIRLLLNIPGTLPITYKEVFSYFYIKDIIYYILMNVLPVLLGLYISTFVTGLHIDLLLAAVTFIIAFITGVSFTFALSTIFVRSKPLIIPVLAGMIFIAYTGLSGASSPLTTIGGWMPFVGTYTGGNLDGVAISLAAFLLLSAFSLAFIKERPTQSERRYRSNFSSIARRLSPLKKYASLAAKEWIDLTRSGGLMTVLFSFVLPLIFLWGLLWLLSSAMTFMMGDSTVSLEFNIMFYSIVIGFFSTEVYGWLNNLDSTESYKTLPISMPEVIKAKLILFVTLNTIVSVAYLSLICISRNEFSLFPFALFTMFMTSSYVGVLTAYMTGVFTNSLMFDYKVLTKYSLAVAPVLIVLIIMSFTPDLLWGSIVLAALLGIVAYVLLGRIDKKWSKTDFRL</sequence>
<evidence type="ECO:0000313" key="3">
    <source>
        <dbReference type="Proteomes" id="UP001320159"/>
    </source>
</evidence>
<feature type="transmembrane region" description="Helical" evidence="1">
    <location>
        <begin position="175"/>
        <end position="198"/>
    </location>
</feature>
<reference evidence="2 3" key="1">
    <citation type="submission" date="2017-11" db="EMBL/GenBank/DDBJ databases">
        <title>Isolation and Characterization of Family Methanocellaceae Species from Potential Methane Hydrate Area Offshore Southwestern Taiwan.</title>
        <authorList>
            <person name="Zhang W.-L."/>
            <person name="Chen W.-C."/>
            <person name="Lai M.-C."/>
            <person name="Chen S.-C."/>
        </authorList>
    </citation>
    <scope>NUCLEOTIDE SEQUENCE [LARGE SCALE GENOMIC DNA]</scope>
    <source>
        <strain evidence="2 3">CWC-04</strain>
    </source>
</reference>
<feature type="transmembrane region" description="Helical" evidence="1">
    <location>
        <begin position="144"/>
        <end position="168"/>
    </location>
</feature>
<feature type="transmembrane region" description="Helical" evidence="1">
    <location>
        <begin position="364"/>
        <end position="382"/>
    </location>
</feature>
<feature type="transmembrane region" description="Helical" evidence="1">
    <location>
        <begin position="394"/>
        <end position="415"/>
    </location>
</feature>
<feature type="transmembrane region" description="Helical" evidence="1">
    <location>
        <begin position="27"/>
        <end position="46"/>
    </location>
</feature>
<dbReference type="Proteomes" id="UP001320159">
    <property type="component" value="Unassembled WGS sequence"/>
</dbReference>
<dbReference type="PRINTS" id="PR00173">
    <property type="entry name" value="EDTRNSPORT"/>
</dbReference>
<feature type="transmembrane region" description="Helical" evidence="1">
    <location>
        <begin position="281"/>
        <end position="302"/>
    </location>
</feature>
<feature type="transmembrane region" description="Helical" evidence="1">
    <location>
        <begin position="322"/>
        <end position="343"/>
    </location>
</feature>
<feature type="transmembrane region" description="Helical" evidence="1">
    <location>
        <begin position="427"/>
        <end position="445"/>
    </location>
</feature>
<protein>
    <submittedName>
        <fullName evidence="2">Uncharacterized protein</fullName>
    </submittedName>
</protein>
<feature type="transmembrane region" description="Helical" evidence="1">
    <location>
        <begin position="218"/>
        <end position="237"/>
    </location>
</feature>
<keyword evidence="1" id="KW-0472">Membrane</keyword>
<keyword evidence="1" id="KW-1133">Transmembrane helix</keyword>
<accession>A0AAP2W6F0</accession>
<organism evidence="2 3">
    <name type="scientific">Methanooceanicella nereidis</name>
    <dbReference type="NCBI Taxonomy" id="2052831"/>
    <lineage>
        <taxon>Archaea</taxon>
        <taxon>Methanobacteriati</taxon>
        <taxon>Methanobacteriota</taxon>
        <taxon>Stenosarchaea group</taxon>
        <taxon>Methanomicrobia</taxon>
        <taxon>Methanocellales</taxon>
        <taxon>Methanocellaceae</taxon>
        <taxon>Methanooceanicella</taxon>
    </lineage>
</organism>
<comment type="caution">
    <text evidence="2">The sequence shown here is derived from an EMBL/GenBank/DDBJ whole genome shotgun (WGS) entry which is preliminary data.</text>
</comment>
<name>A0AAP2W6F0_9EURY</name>
<dbReference type="EMBL" id="PGCK01000002">
    <property type="protein sequence ID" value="MCD1294026.1"/>
    <property type="molecule type" value="Genomic_DNA"/>
</dbReference>
<keyword evidence="3" id="KW-1185">Reference proteome</keyword>
<keyword evidence="1" id="KW-0812">Transmembrane</keyword>